<dbReference type="AlphaFoldDB" id="A0AAN8BT14"/>
<feature type="region of interest" description="Disordered" evidence="1">
    <location>
        <begin position="112"/>
        <end position="179"/>
    </location>
</feature>
<evidence type="ECO:0000256" key="1">
    <source>
        <dbReference type="SAM" id="MobiDB-lite"/>
    </source>
</evidence>
<accession>A0AAN8BT14</accession>
<organism evidence="2 3">
    <name type="scientific">Champsocephalus esox</name>
    <name type="common">pike icefish</name>
    <dbReference type="NCBI Taxonomy" id="159716"/>
    <lineage>
        <taxon>Eukaryota</taxon>
        <taxon>Metazoa</taxon>
        <taxon>Chordata</taxon>
        <taxon>Craniata</taxon>
        <taxon>Vertebrata</taxon>
        <taxon>Euteleostomi</taxon>
        <taxon>Actinopterygii</taxon>
        <taxon>Neopterygii</taxon>
        <taxon>Teleostei</taxon>
        <taxon>Neoteleostei</taxon>
        <taxon>Acanthomorphata</taxon>
        <taxon>Eupercaria</taxon>
        <taxon>Perciformes</taxon>
        <taxon>Notothenioidei</taxon>
        <taxon>Channichthyidae</taxon>
        <taxon>Champsocephalus</taxon>
    </lineage>
</organism>
<feature type="region of interest" description="Disordered" evidence="1">
    <location>
        <begin position="24"/>
        <end position="100"/>
    </location>
</feature>
<feature type="compositionally biased region" description="Basic and acidic residues" evidence="1">
    <location>
        <begin position="138"/>
        <end position="151"/>
    </location>
</feature>
<feature type="compositionally biased region" description="Basic residues" evidence="1">
    <location>
        <begin position="81"/>
        <end position="90"/>
    </location>
</feature>
<feature type="compositionally biased region" description="Basic and acidic residues" evidence="1">
    <location>
        <begin position="45"/>
        <end position="71"/>
    </location>
</feature>
<comment type="caution">
    <text evidence="2">The sequence shown here is derived from an EMBL/GenBank/DDBJ whole genome shotgun (WGS) entry which is preliminary data.</text>
</comment>
<dbReference type="EMBL" id="JAULUE010002056">
    <property type="protein sequence ID" value="KAK5889818.1"/>
    <property type="molecule type" value="Genomic_DNA"/>
</dbReference>
<reference evidence="2 3" key="1">
    <citation type="journal article" date="2023" name="Mol. Biol. Evol.">
        <title>Genomics of Secondarily Temperate Adaptation in the Only Non-Antarctic Icefish.</title>
        <authorList>
            <person name="Rivera-Colon A.G."/>
            <person name="Rayamajhi N."/>
            <person name="Minhas B.F."/>
            <person name="Madrigal G."/>
            <person name="Bilyk K.T."/>
            <person name="Yoon V."/>
            <person name="Hune M."/>
            <person name="Gregory S."/>
            <person name="Cheng C.H.C."/>
            <person name="Catchen J.M."/>
        </authorList>
    </citation>
    <scope>NUCLEOTIDE SEQUENCE [LARGE SCALE GENOMIC DNA]</scope>
    <source>
        <strain evidence="2">JC2023a</strain>
    </source>
</reference>
<protein>
    <submittedName>
        <fullName evidence="2">Uncharacterized protein</fullName>
    </submittedName>
</protein>
<name>A0AAN8BT14_9TELE</name>
<feature type="compositionally biased region" description="Basic and acidic residues" evidence="1">
    <location>
        <begin position="115"/>
        <end position="128"/>
    </location>
</feature>
<evidence type="ECO:0000313" key="3">
    <source>
        <dbReference type="Proteomes" id="UP001335648"/>
    </source>
</evidence>
<proteinExistence type="predicted"/>
<keyword evidence="3" id="KW-1185">Reference proteome</keyword>
<sequence>MSVAVTVATDRGRYRNAAASACHNGRDRSWAAQPRGAKFNPAETTRPDDVAKREPLRAALKTRETNRRELSKSAGLASARFRARERRKQSKLVASEGGACSTCERRAKMTVAGLRKHERERRAAERRQFSKMKASRRRVTEERTRPRESKERRKGRGKGSEYVGAQRAGGESSQVTKEE</sequence>
<dbReference type="Proteomes" id="UP001335648">
    <property type="component" value="Unassembled WGS sequence"/>
</dbReference>
<gene>
    <name evidence="2" type="ORF">CesoFtcFv8_013401</name>
</gene>
<evidence type="ECO:0000313" key="2">
    <source>
        <dbReference type="EMBL" id="KAK5889818.1"/>
    </source>
</evidence>